<dbReference type="Gene3D" id="1.20.80.10">
    <property type="match status" value="1"/>
</dbReference>
<protein>
    <recommendedName>
        <fullName evidence="3">ACB domain-containing protein</fullName>
    </recommendedName>
</protein>
<dbReference type="GO" id="GO:0006631">
    <property type="term" value="P:fatty acid metabolic process"/>
    <property type="evidence" value="ECO:0007669"/>
    <property type="project" value="TreeGrafter"/>
</dbReference>
<dbReference type="EMBL" id="JAHRHJ020000002">
    <property type="protein sequence ID" value="KAH9327560.1"/>
    <property type="molecule type" value="Genomic_DNA"/>
</dbReference>
<dbReference type="PANTHER" id="PTHR23310:SF77">
    <property type="entry name" value="LD25952P"/>
    <property type="match status" value="1"/>
</dbReference>
<gene>
    <name evidence="4" type="ORF">KI387_007738</name>
</gene>
<evidence type="ECO:0000256" key="1">
    <source>
        <dbReference type="ARBA" id="ARBA00005567"/>
    </source>
</evidence>
<dbReference type="GO" id="GO:0000062">
    <property type="term" value="F:fatty-acyl-CoA binding"/>
    <property type="evidence" value="ECO:0007669"/>
    <property type="project" value="InterPro"/>
</dbReference>
<keyword evidence="5" id="KW-1185">Reference proteome</keyword>
<feature type="domain" description="ACB" evidence="3">
    <location>
        <begin position="1"/>
        <end position="53"/>
    </location>
</feature>
<proteinExistence type="inferred from homology"/>
<sequence length="63" mass="7032">ATVGPCNVPKPRAWNPVEQGKWSSWNGLGKLSSTEAMRLFVKILEEEDPAWYSRVSEPGVETD</sequence>
<name>A0AA38LMB7_TAXCH</name>
<dbReference type="InterPro" id="IPR014352">
    <property type="entry name" value="FERM/acyl-CoA-bd_prot_sf"/>
</dbReference>
<organism evidence="4 5">
    <name type="scientific">Taxus chinensis</name>
    <name type="common">Chinese yew</name>
    <name type="synonym">Taxus wallichiana var. chinensis</name>
    <dbReference type="NCBI Taxonomy" id="29808"/>
    <lineage>
        <taxon>Eukaryota</taxon>
        <taxon>Viridiplantae</taxon>
        <taxon>Streptophyta</taxon>
        <taxon>Embryophyta</taxon>
        <taxon>Tracheophyta</taxon>
        <taxon>Spermatophyta</taxon>
        <taxon>Pinopsida</taxon>
        <taxon>Pinidae</taxon>
        <taxon>Conifers II</taxon>
        <taxon>Cupressales</taxon>
        <taxon>Taxaceae</taxon>
        <taxon>Taxus</taxon>
    </lineage>
</organism>
<evidence type="ECO:0000313" key="4">
    <source>
        <dbReference type="EMBL" id="KAH9327560.1"/>
    </source>
</evidence>
<evidence type="ECO:0000256" key="2">
    <source>
        <dbReference type="ARBA" id="ARBA00023121"/>
    </source>
</evidence>
<feature type="non-terminal residue" evidence="4">
    <location>
        <position position="1"/>
    </location>
</feature>
<dbReference type="InterPro" id="IPR000582">
    <property type="entry name" value="Acyl-CoA-binding_protein"/>
</dbReference>
<dbReference type="GO" id="GO:0005737">
    <property type="term" value="C:cytoplasm"/>
    <property type="evidence" value="ECO:0007669"/>
    <property type="project" value="TreeGrafter"/>
</dbReference>
<comment type="similarity">
    <text evidence="1">Belongs to the ACBP family.</text>
</comment>
<accession>A0AA38LMB7</accession>
<evidence type="ECO:0000259" key="3">
    <source>
        <dbReference type="PROSITE" id="PS51228"/>
    </source>
</evidence>
<dbReference type="SUPFAM" id="SSF47027">
    <property type="entry name" value="Acyl-CoA binding protein"/>
    <property type="match status" value="1"/>
</dbReference>
<feature type="non-terminal residue" evidence="4">
    <location>
        <position position="63"/>
    </location>
</feature>
<comment type="caution">
    <text evidence="4">The sequence shown here is derived from an EMBL/GenBank/DDBJ whole genome shotgun (WGS) entry which is preliminary data.</text>
</comment>
<dbReference type="Proteomes" id="UP000824469">
    <property type="component" value="Unassembled WGS sequence"/>
</dbReference>
<dbReference type="InterPro" id="IPR035984">
    <property type="entry name" value="Acyl-CoA-binding_sf"/>
</dbReference>
<dbReference type="Pfam" id="PF00887">
    <property type="entry name" value="ACBP"/>
    <property type="match status" value="1"/>
</dbReference>
<dbReference type="PANTHER" id="PTHR23310">
    <property type="entry name" value="ACYL-COA-BINDING PROTEIN, ACBP"/>
    <property type="match status" value="1"/>
</dbReference>
<dbReference type="PROSITE" id="PS51228">
    <property type="entry name" value="ACB_2"/>
    <property type="match status" value="1"/>
</dbReference>
<dbReference type="AlphaFoldDB" id="A0AA38LMB7"/>
<evidence type="ECO:0000313" key="5">
    <source>
        <dbReference type="Proteomes" id="UP000824469"/>
    </source>
</evidence>
<reference evidence="4 5" key="1">
    <citation type="journal article" date="2021" name="Nat. Plants">
        <title>The Taxus genome provides insights into paclitaxel biosynthesis.</title>
        <authorList>
            <person name="Xiong X."/>
            <person name="Gou J."/>
            <person name="Liao Q."/>
            <person name="Li Y."/>
            <person name="Zhou Q."/>
            <person name="Bi G."/>
            <person name="Li C."/>
            <person name="Du R."/>
            <person name="Wang X."/>
            <person name="Sun T."/>
            <person name="Guo L."/>
            <person name="Liang H."/>
            <person name="Lu P."/>
            <person name="Wu Y."/>
            <person name="Zhang Z."/>
            <person name="Ro D.K."/>
            <person name="Shang Y."/>
            <person name="Huang S."/>
            <person name="Yan J."/>
        </authorList>
    </citation>
    <scope>NUCLEOTIDE SEQUENCE [LARGE SCALE GENOMIC DNA]</scope>
    <source>
        <strain evidence="4">Ta-2019</strain>
    </source>
</reference>
<keyword evidence="2" id="KW-0446">Lipid-binding</keyword>